<dbReference type="EMBL" id="PQWM01000022">
    <property type="protein sequence ID" value="RDZ12359.1"/>
    <property type="molecule type" value="Genomic_DNA"/>
</dbReference>
<dbReference type="AlphaFoldDB" id="A0A3D8WZU8"/>
<comment type="caution">
    <text evidence="1">The sequence shown here is derived from an EMBL/GenBank/DDBJ whole genome shotgun (WGS) entry which is preliminary data.</text>
</comment>
<dbReference type="SUPFAM" id="SSF160631">
    <property type="entry name" value="SMI1/KNR4-like"/>
    <property type="match status" value="1"/>
</dbReference>
<proteinExistence type="predicted"/>
<dbReference type="RefSeq" id="WP_116076070.1">
    <property type="nucleotide sequence ID" value="NZ_CP187630.1"/>
</dbReference>
<accession>A0A3D8WZU8</accession>
<evidence type="ECO:0000313" key="2">
    <source>
        <dbReference type="Proteomes" id="UP000256519"/>
    </source>
</evidence>
<dbReference type="Proteomes" id="UP000256519">
    <property type="component" value="Unassembled WGS sequence"/>
</dbReference>
<organism evidence="1 2">
    <name type="scientific">Priestia megaterium</name>
    <name type="common">Bacillus megaterium</name>
    <dbReference type="NCBI Taxonomy" id="1404"/>
    <lineage>
        <taxon>Bacteria</taxon>
        <taxon>Bacillati</taxon>
        <taxon>Bacillota</taxon>
        <taxon>Bacilli</taxon>
        <taxon>Bacillales</taxon>
        <taxon>Bacillaceae</taxon>
        <taxon>Priestia</taxon>
    </lineage>
</organism>
<name>A0A3D8WZU8_PRIMG</name>
<dbReference type="InterPro" id="IPR037883">
    <property type="entry name" value="Knr4/Smi1-like_sf"/>
</dbReference>
<evidence type="ECO:0000313" key="1">
    <source>
        <dbReference type="EMBL" id="RDZ12359.1"/>
    </source>
</evidence>
<reference evidence="1 2" key="1">
    <citation type="journal article" date="2018" name="Appl. Environ. Microbiol.">
        <title>Antimicrobial susceptibility testing and tentative epidemiological cut-off values of five Bacillus species relevant for use as animal feed additives or for plant protection.</title>
        <authorList>
            <person name="Agerso Y."/>
            <person name="Stuer-Lauridsen B."/>
            <person name="Bjerre K."/>
            <person name="Jensen M.G."/>
            <person name="Johansen E."/>
            <person name="Bennedsen M."/>
            <person name="Brockmann E."/>
            <person name="Nielsen B."/>
        </authorList>
    </citation>
    <scope>NUCLEOTIDE SEQUENCE [LARGE SCALE GENOMIC DNA]</scope>
    <source>
        <strain evidence="1 2">CHCC20162</strain>
    </source>
</reference>
<sequence length="125" mass="14380">MIKPDIEKIYKILKALPGTAVKVEFEDEVGEILSTPYYIYLKSEFLDGQLGYREDLEANPLIGNQEGDWQENWFVIGYDEEIGGDPLFIDIANEDYPVFTAEHGMGQWDALEMYDSLKEFVEDVT</sequence>
<gene>
    <name evidence="1" type="ORF">C3744_18890</name>
</gene>
<protein>
    <submittedName>
        <fullName evidence="1">SMI1/KNR4 family protein</fullName>
    </submittedName>
</protein>